<dbReference type="Proteomes" id="UP000828390">
    <property type="component" value="Unassembled WGS sequence"/>
</dbReference>
<dbReference type="AlphaFoldDB" id="A0A9D3YAH1"/>
<evidence type="ECO:0000313" key="1">
    <source>
        <dbReference type="EMBL" id="KAH3694847.1"/>
    </source>
</evidence>
<sequence length="87" mass="9776">MKCPRALIDNDRSINQVGPNYFKTAKKCEVVGVCCEGTGKQGRKRQFSSLTTAGQNKNNCVLWYALWRVSVGLHTRMRYSMMVTAAT</sequence>
<reference evidence="1" key="2">
    <citation type="submission" date="2020-11" db="EMBL/GenBank/DDBJ databases">
        <authorList>
            <person name="McCartney M.A."/>
            <person name="Auch B."/>
            <person name="Kono T."/>
            <person name="Mallez S."/>
            <person name="Becker A."/>
            <person name="Gohl D.M."/>
            <person name="Silverstein K.A.T."/>
            <person name="Koren S."/>
            <person name="Bechman K.B."/>
            <person name="Herman A."/>
            <person name="Abrahante J.E."/>
            <person name="Garbe J."/>
        </authorList>
    </citation>
    <scope>NUCLEOTIDE SEQUENCE</scope>
    <source>
        <strain evidence="1">Duluth1</strain>
        <tissue evidence="1">Whole animal</tissue>
    </source>
</reference>
<evidence type="ECO:0000313" key="2">
    <source>
        <dbReference type="Proteomes" id="UP000828390"/>
    </source>
</evidence>
<keyword evidence="2" id="KW-1185">Reference proteome</keyword>
<organism evidence="1 2">
    <name type="scientific">Dreissena polymorpha</name>
    <name type="common">Zebra mussel</name>
    <name type="synonym">Mytilus polymorpha</name>
    <dbReference type="NCBI Taxonomy" id="45954"/>
    <lineage>
        <taxon>Eukaryota</taxon>
        <taxon>Metazoa</taxon>
        <taxon>Spiralia</taxon>
        <taxon>Lophotrochozoa</taxon>
        <taxon>Mollusca</taxon>
        <taxon>Bivalvia</taxon>
        <taxon>Autobranchia</taxon>
        <taxon>Heteroconchia</taxon>
        <taxon>Euheterodonta</taxon>
        <taxon>Imparidentia</taxon>
        <taxon>Neoheterodontei</taxon>
        <taxon>Myida</taxon>
        <taxon>Dreissenoidea</taxon>
        <taxon>Dreissenidae</taxon>
        <taxon>Dreissena</taxon>
    </lineage>
</organism>
<gene>
    <name evidence="1" type="ORF">DPMN_082288</name>
</gene>
<name>A0A9D3YAH1_DREPO</name>
<reference evidence="1" key="1">
    <citation type="journal article" date="2019" name="bioRxiv">
        <title>The Genome of the Zebra Mussel, Dreissena polymorpha: A Resource for Invasive Species Research.</title>
        <authorList>
            <person name="McCartney M.A."/>
            <person name="Auch B."/>
            <person name="Kono T."/>
            <person name="Mallez S."/>
            <person name="Zhang Y."/>
            <person name="Obille A."/>
            <person name="Becker A."/>
            <person name="Abrahante J.E."/>
            <person name="Garbe J."/>
            <person name="Badalamenti J.P."/>
            <person name="Herman A."/>
            <person name="Mangelson H."/>
            <person name="Liachko I."/>
            <person name="Sullivan S."/>
            <person name="Sone E.D."/>
            <person name="Koren S."/>
            <person name="Silverstein K.A.T."/>
            <person name="Beckman K.B."/>
            <person name="Gohl D.M."/>
        </authorList>
    </citation>
    <scope>NUCLEOTIDE SEQUENCE</scope>
    <source>
        <strain evidence="1">Duluth1</strain>
        <tissue evidence="1">Whole animal</tissue>
    </source>
</reference>
<accession>A0A9D3YAH1</accession>
<dbReference type="EMBL" id="JAIWYP010000016">
    <property type="protein sequence ID" value="KAH3694847.1"/>
    <property type="molecule type" value="Genomic_DNA"/>
</dbReference>
<protein>
    <submittedName>
        <fullName evidence="1">Uncharacterized protein</fullName>
    </submittedName>
</protein>
<comment type="caution">
    <text evidence="1">The sequence shown here is derived from an EMBL/GenBank/DDBJ whole genome shotgun (WGS) entry which is preliminary data.</text>
</comment>
<proteinExistence type="predicted"/>